<gene>
    <name evidence="2" type="ORF">GRI69_13705</name>
</gene>
<dbReference type="Pfam" id="PF01345">
    <property type="entry name" value="DUF11"/>
    <property type="match status" value="1"/>
</dbReference>
<protein>
    <submittedName>
        <fullName evidence="2">DUF11 domain-containing protein</fullName>
    </submittedName>
</protein>
<evidence type="ECO:0000313" key="3">
    <source>
        <dbReference type="Proteomes" id="UP000448199"/>
    </source>
</evidence>
<sequence length="576" mass="59337">MNLPIFFLSALRGFLALLVMGLFATAASASLSFELRSGNSSTNLQKLTADSNNCPAEGPTAAYVGGIVRNTSTSRTTNATVTLGGLNSNVYLAGGQPATQYIGALDPGESIAVYWFTGYGCSFGAGANATVTMSSSAGTQLSNFSLVIANSISANAGGQLIGSSLGSGAVVGQTVYFDAKYDFGGSDRGDEFLLQPSALQSFDAECFQMVGSEVRSSNVAGAPAGMSNRIYVIQTAKQPGNGYHITVRYYFTYQCAGRSTTAKPYAVQTSGTQLKYTGTNDASVVSISFPGATNPFQISKTIDQEIGIVGAIGNLTYTVTISNPSVHDAIVDRIVDTLPSGMSFVAITSSSEVQTSNSSQIPVAGSTGTLEFIGKKGSSYFVRAGGSVTLRYTVSRPPNAGSFTNSARGVFGLASTPIAQATYSQSPVQPITATKVSSVFSDPKNGTTRPFPIPGAIVEYTIGVSNPNAVALDANSVIVSDSGPPQAALCLVEMGSTGPIAFVDGSPTSGLAFSYTGLSSATDDLEFSSDGGVTWDYVPTLDAAGCDSGITNFRLKPSGAFAPSSTFTVKARYLIE</sequence>
<dbReference type="AlphaFoldDB" id="A0A844XVB4"/>
<dbReference type="OrthoDB" id="5400913at2"/>
<proteinExistence type="predicted"/>
<dbReference type="Proteomes" id="UP000448199">
    <property type="component" value="Unassembled WGS sequence"/>
</dbReference>
<keyword evidence="3" id="KW-1185">Reference proteome</keyword>
<name>A0A844XVB4_9SPHN</name>
<reference evidence="2 3" key="1">
    <citation type="submission" date="2019-12" db="EMBL/GenBank/DDBJ databases">
        <title>Genomic-based taxomic classification of the family Erythrobacteraceae.</title>
        <authorList>
            <person name="Xu L."/>
        </authorList>
    </citation>
    <scope>NUCLEOTIDE SEQUENCE [LARGE SCALE GENOMIC DNA]</scope>
    <source>
        <strain evidence="2 3">DSM 17792</strain>
    </source>
</reference>
<dbReference type="RefSeq" id="WP_160728839.1">
    <property type="nucleotide sequence ID" value="NZ_WTYC01000009.1"/>
</dbReference>
<comment type="caution">
    <text evidence="2">The sequence shown here is derived from an EMBL/GenBank/DDBJ whole genome shotgun (WGS) entry which is preliminary data.</text>
</comment>
<organism evidence="2 3">
    <name type="scientific">Qipengyuania vulgaris</name>
    <dbReference type="NCBI Taxonomy" id="291985"/>
    <lineage>
        <taxon>Bacteria</taxon>
        <taxon>Pseudomonadati</taxon>
        <taxon>Pseudomonadota</taxon>
        <taxon>Alphaproteobacteria</taxon>
        <taxon>Sphingomonadales</taxon>
        <taxon>Erythrobacteraceae</taxon>
        <taxon>Qipengyuania</taxon>
    </lineage>
</organism>
<dbReference type="EMBL" id="WTYC01000009">
    <property type="protein sequence ID" value="MXO49309.1"/>
    <property type="molecule type" value="Genomic_DNA"/>
</dbReference>
<accession>A0A844XVB4</accession>
<evidence type="ECO:0000313" key="2">
    <source>
        <dbReference type="EMBL" id="MXO49309.1"/>
    </source>
</evidence>
<feature type="domain" description="DUF11" evidence="1">
    <location>
        <begin position="297"/>
        <end position="407"/>
    </location>
</feature>
<dbReference type="InterPro" id="IPR001434">
    <property type="entry name" value="OmcB-like_DUF11"/>
</dbReference>
<evidence type="ECO:0000259" key="1">
    <source>
        <dbReference type="Pfam" id="PF01345"/>
    </source>
</evidence>